<reference evidence="2 3" key="1">
    <citation type="submission" date="2021-06" db="EMBL/GenBank/DDBJ databases">
        <authorList>
            <person name="Palmer J.M."/>
        </authorList>
    </citation>
    <scope>NUCLEOTIDE SEQUENCE [LARGE SCALE GENOMIC DNA]</scope>
    <source>
        <strain evidence="2 3">GA_2019</strain>
        <tissue evidence="2">Muscle</tissue>
    </source>
</reference>
<dbReference type="Proteomes" id="UP001476798">
    <property type="component" value="Unassembled WGS sequence"/>
</dbReference>
<name>A0ABV0MKW2_9TELE</name>
<feature type="chain" id="PRO_5046160364" description="Secreted protein" evidence="1">
    <location>
        <begin position="16"/>
        <end position="106"/>
    </location>
</feature>
<keyword evidence="3" id="KW-1185">Reference proteome</keyword>
<sequence length="106" mass="11025">MAAVGSLLQLPVASALWMLGSPLLLSGGVVVVPTVVLPKFLCSGGPLDVCGLDLVHVSLGSSGASLNDSRSECYCILLRHLKKTIPILTPFQSAAVMHQNVAFQPT</sequence>
<evidence type="ECO:0000256" key="1">
    <source>
        <dbReference type="SAM" id="SignalP"/>
    </source>
</evidence>
<evidence type="ECO:0000313" key="3">
    <source>
        <dbReference type="Proteomes" id="UP001476798"/>
    </source>
</evidence>
<protein>
    <recommendedName>
        <fullName evidence="4">Secreted protein</fullName>
    </recommendedName>
</protein>
<gene>
    <name evidence="2" type="ORF">GOODEAATRI_025912</name>
</gene>
<evidence type="ECO:0008006" key="4">
    <source>
        <dbReference type="Google" id="ProtNLM"/>
    </source>
</evidence>
<keyword evidence="1" id="KW-0732">Signal</keyword>
<proteinExistence type="predicted"/>
<evidence type="ECO:0000313" key="2">
    <source>
        <dbReference type="EMBL" id="MEQ2159713.1"/>
    </source>
</evidence>
<accession>A0ABV0MKW2</accession>
<organism evidence="2 3">
    <name type="scientific">Goodea atripinnis</name>
    <dbReference type="NCBI Taxonomy" id="208336"/>
    <lineage>
        <taxon>Eukaryota</taxon>
        <taxon>Metazoa</taxon>
        <taxon>Chordata</taxon>
        <taxon>Craniata</taxon>
        <taxon>Vertebrata</taxon>
        <taxon>Euteleostomi</taxon>
        <taxon>Actinopterygii</taxon>
        <taxon>Neopterygii</taxon>
        <taxon>Teleostei</taxon>
        <taxon>Neoteleostei</taxon>
        <taxon>Acanthomorphata</taxon>
        <taxon>Ovalentaria</taxon>
        <taxon>Atherinomorphae</taxon>
        <taxon>Cyprinodontiformes</taxon>
        <taxon>Goodeidae</taxon>
        <taxon>Goodea</taxon>
    </lineage>
</organism>
<feature type="signal peptide" evidence="1">
    <location>
        <begin position="1"/>
        <end position="15"/>
    </location>
</feature>
<comment type="caution">
    <text evidence="2">The sequence shown here is derived from an EMBL/GenBank/DDBJ whole genome shotgun (WGS) entry which is preliminary data.</text>
</comment>
<dbReference type="EMBL" id="JAHRIO010003119">
    <property type="protein sequence ID" value="MEQ2159713.1"/>
    <property type="molecule type" value="Genomic_DNA"/>
</dbReference>